<keyword evidence="2" id="KW-0732">Signal</keyword>
<name>A0A0D9WXE2_9ORYZ</name>
<reference evidence="4" key="2">
    <citation type="submission" date="2013-12" db="EMBL/GenBank/DDBJ databases">
        <authorList>
            <person name="Yu Y."/>
            <person name="Lee S."/>
            <person name="de Baynast K."/>
            <person name="Wissotski M."/>
            <person name="Liu L."/>
            <person name="Talag J."/>
            <person name="Goicoechea J."/>
            <person name="Angelova A."/>
            <person name="Jetty R."/>
            <person name="Kudrna D."/>
            <person name="Golser W."/>
            <person name="Rivera L."/>
            <person name="Zhang J."/>
            <person name="Wing R."/>
        </authorList>
    </citation>
    <scope>NUCLEOTIDE SEQUENCE</scope>
</reference>
<dbReference type="Proteomes" id="UP000032180">
    <property type="component" value="Chromosome 7"/>
</dbReference>
<dbReference type="EnsemblPlants" id="LPERR07G07920.1">
    <property type="protein sequence ID" value="LPERR07G07920.1"/>
    <property type="gene ID" value="LPERR07G07920"/>
</dbReference>
<sequence length="75" mass="8315">MSVSKSCMVALVLVGVMLAVILQEVPVVDAREETSSPATTMEGSKSAKGYIDYEDLKRRRQTMRKPKKGAFIKRP</sequence>
<reference evidence="3 4" key="1">
    <citation type="submission" date="2012-08" db="EMBL/GenBank/DDBJ databases">
        <title>Oryza genome evolution.</title>
        <authorList>
            <person name="Wing R.A."/>
        </authorList>
    </citation>
    <scope>NUCLEOTIDE SEQUENCE</scope>
</reference>
<evidence type="ECO:0000313" key="3">
    <source>
        <dbReference type="EnsemblPlants" id="LPERR07G07920.1"/>
    </source>
</evidence>
<feature type="compositionally biased region" description="Basic residues" evidence="1">
    <location>
        <begin position="58"/>
        <end position="75"/>
    </location>
</feature>
<keyword evidence="4" id="KW-1185">Reference proteome</keyword>
<feature type="region of interest" description="Disordered" evidence="1">
    <location>
        <begin position="31"/>
        <end position="75"/>
    </location>
</feature>
<feature type="chain" id="PRO_5002349182" evidence="2">
    <location>
        <begin position="31"/>
        <end position="75"/>
    </location>
</feature>
<feature type="signal peptide" evidence="2">
    <location>
        <begin position="1"/>
        <end position="30"/>
    </location>
</feature>
<accession>A0A0D9WXE2</accession>
<evidence type="ECO:0000313" key="4">
    <source>
        <dbReference type="Proteomes" id="UP000032180"/>
    </source>
</evidence>
<reference evidence="3" key="3">
    <citation type="submission" date="2015-04" db="UniProtKB">
        <authorList>
            <consortium name="EnsemblPlants"/>
        </authorList>
    </citation>
    <scope>IDENTIFICATION</scope>
</reference>
<organism evidence="3 4">
    <name type="scientific">Leersia perrieri</name>
    <dbReference type="NCBI Taxonomy" id="77586"/>
    <lineage>
        <taxon>Eukaryota</taxon>
        <taxon>Viridiplantae</taxon>
        <taxon>Streptophyta</taxon>
        <taxon>Embryophyta</taxon>
        <taxon>Tracheophyta</taxon>
        <taxon>Spermatophyta</taxon>
        <taxon>Magnoliopsida</taxon>
        <taxon>Liliopsida</taxon>
        <taxon>Poales</taxon>
        <taxon>Poaceae</taxon>
        <taxon>BOP clade</taxon>
        <taxon>Oryzoideae</taxon>
        <taxon>Oryzeae</taxon>
        <taxon>Oryzinae</taxon>
        <taxon>Leersia</taxon>
    </lineage>
</organism>
<dbReference type="Gramene" id="LPERR07G07920.1">
    <property type="protein sequence ID" value="LPERR07G07920.1"/>
    <property type="gene ID" value="LPERR07G07920"/>
</dbReference>
<proteinExistence type="predicted"/>
<protein>
    <submittedName>
        <fullName evidence="3">Uncharacterized protein</fullName>
    </submittedName>
</protein>
<dbReference type="AlphaFoldDB" id="A0A0D9WXE2"/>
<evidence type="ECO:0000256" key="2">
    <source>
        <dbReference type="SAM" id="SignalP"/>
    </source>
</evidence>
<evidence type="ECO:0000256" key="1">
    <source>
        <dbReference type="SAM" id="MobiDB-lite"/>
    </source>
</evidence>
<dbReference type="HOGENOM" id="CLU_2674676_0_0_1"/>